<evidence type="ECO:0000256" key="1">
    <source>
        <dbReference type="SAM" id="MobiDB-lite"/>
    </source>
</evidence>
<protein>
    <submittedName>
        <fullName evidence="2">Uncharacterized protein</fullName>
    </submittedName>
</protein>
<dbReference type="AlphaFoldDB" id="A0A0D7BHX5"/>
<evidence type="ECO:0000313" key="2">
    <source>
        <dbReference type="EMBL" id="KIY70168.1"/>
    </source>
</evidence>
<proteinExistence type="predicted"/>
<reference evidence="2 3" key="1">
    <citation type="journal article" date="2015" name="Fungal Genet. Biol.">
        <title>Evolution of novel wood decay mechanisms in Agaricales revealed by the genome sequences of Fistulina hepatica and Cylindrobasidium torrendii.</title>
        <authorList>
            <person name="Floudas D."/>
            <person name="Held B.W."/>
            <person name="Riley R."/>
            <person name="Nagy L.G."/>
            <person name="Koehler G."/>
            <person name="Ransdell A.S."/>
            <person name="Younus H."/>
            <person name="Chow J."/>
            <person name="Chiniquy J."/>
            <person name="Lipzen A."/>
            <person name="Tritt A."/>
            <person name="Sun H."/>
            <person name="Haridas S."/>
            <person name="LaButti K."/>
            <person name="Ohm R.A."/>
            <person name="Kues U."/>
            <person name="Blanchette R.A."/>
            <person name="Grigoriev I.V."/>
            <person name="Minto R.E."/>
            <person name="Hibbett D.S."/>
        </authorList>
    </citation>
    <scope>NUCLEOTIDE SEQUENCE [LARGE SCALE GENOMIC DNA]</scope>
    <source>
        <strain evidence="2 3">FP15055 ss-10</strain>
    </source>
</reference>
<keyword evidence="3" id="KW-1185">Reference proteome</keyword>
<evidence type="ECO:0000313" key="3">
    <source>
        <dbReference type="Proteomes" id="UP000054007"/>
    </source>
</evidence>
<gene>
    <name evidence="2" type="ORF">CYLTODRAFT_442174</name>
</gene>
<name>A0A0D7BHX5_9AGAR</name>
<sequence>MSLDIETLSAISQPPWQVNEDRRQWVTAIYALHPNGPLRHILRGKSIDEDDGLMQAVQSVATEMHRVDEASTLEEKYILIETEYKASLLRLSHSYWRWNHAIDVLTEQFKLEVHQVTEGNPDKCILPDSTYLTREKWMEPREWTALVRAMVLWKTWDLTRNHREDPANVLRNSIETFVTVVRQISTARWPGAKWARKHTFKEAYIDAYYRLGRQTGEYEHSLFSWTFTLRFFDAAILYGLPRQPPKEWYPPTTARTPSRFWRSKAFGASKTPGEFEFWSTRQNTWDTVGILAVSTSYYSSEGCGAGSGGHGHGHGHGHDSGGGGGGYSEGDYGGGGGGDGGGGGGGGDGCG</sequence>
<accession>A0A0D7BHX5</accession>
<feature type="region of interest" description="Disordered" evidence="1">
    <location>
        <begin position="308"/>
        <end position="328"/>
    </location>
</feature>
<dbReference type="Proteomes" id="UP000054007">
    <property type="component" value="Unassembled WGS sequence"/>
</dbReference>
<organism evidence="2 3">
    <name type="scientific">Cylindrobasidium torrendii FP15055 ss-10</name>
    <dbReference type="NCBI Taxonomy" id="1314674"/>
    <lineage>
        <taxon>Eukaryota</taxon>
        <taxon>Fungi</taxon>
        <taxon>Dikarya</taxon>
        <taxon>Basidiomycota</taxon>
        <taxon>Agaricomycotina</taxon>
        <taxon>Agaricomycetes</taxon>
        <taxon>Agaricomycetidae</taxon>
        <taxon>Agaricales</taxon>
        <taxon>Marasmiineae</taxon>
        <taxon>Physalacriaceae</taxon>
        <taxon>Cylindrobasidium</taxon>
    </lineage>
</organism>
<dbReference type="EMBL" id="KN880472">
    <property type="protein sequence ID" value="KIY70168.1"/>
    <property type="molecule type" value="Genomic_DNA"/>
</dbReference>